<keyword evidence="2" id="KW-0732">Signal</keyword>
<feature type="region of interest" description="Disordered" evidence="1">
    <location>
        <begin position="236"/>
        <end position="305"/>
    </location>
</feature>
<evidence type="ECO:0000256" key="2">
    <source>
        <dbReference type="SAM" id="SignalP"/>
    </source>
</evidence>
<feature type="compositionally biased region" description="Basic and acidic residues" evidence="1">
    <location>
        <begin position="245"/>
        <end position="257"/>
    </location>
</feature>
<sequence length="305" mass="33627">MKDSQLMICELLLLLSQACMLWLHEPAWQRSSLNFLRKYGAMLDKYIHASTAEQRLLAVAYTLKTAQQLEKAMKAERYTISDSLKSAMCELGFEGIPQPHEISNIDIIQAFLNSQLTQDRYTIKKKLNASIQPDSPTANIALLAHNICGKFTIPMTHWLLGQHPDAEAELFWLSIDYDIDEYCGSGGFKNPDTVAMWSSFWYLYNEDVKKYGDPTTTSIVLVSTSAVTDNQHTVISKWAKTMEPPAEKKSNKRPRMDDSEDDAARAGSGVGGAGDSGGTDSSDRTGSSSGAGGDPNELLNSAITE</sequence>
<evidence type="ECO:0000313" key="4">
    <source>
        <dbReference type="Proteomes" id="UP000799118"/>
    </source>
</evidence>
<feature type="signal peptide" evidence="2">
    <location>
        <begin position="1"/>
        <end position="18"/>
    </location>
</feature>
<reference evidence="3" key="1">
    <citation type="journal article" date="2019" name="Environ. Microbiol.">
        <title>Fungal ecological strategies reflected in gene transcription - a case study of two litter decomposers.</title>
        <authorList>
            <person name="Barbi F."/>
            <person name="Kohler A."/>
            <person name="Barry K."/>
            <person name="Baskaran P."/>
            <person name="Daum C."/>
            <person name="Fauchery L."/>
            <person name="Ihrmark K."/>
            <person name="Kuo A."/>
            <person name="LaButti K."/>
            <person name="Lipzen A."/>
            <person name="Morin E."/>
            <person name="Grigoriev I.V."/>
            <person name="Henrissat B."/>
            <person name="Lindahl B."/>
            <person name="Martin F."/>
        </authorList>
    </citation>
    <scope>NUCLEOTIDE SEQUENCE</scope>
    <source>
        <strain evidence="3">JB14</strain>
    </source>
</reference>
<proteinExistence type="predicted"/>
<organism evidence="3 4">
    <name type="scientific">Gymnopus androsaceus JB14</name>
    <dbReference type="NCBI Taxonomy" id="1447944"/>
    <lineage>
        <taxon>Eukaryota</taxon>
        <taxon>Fungi</taxon>
        <taxon>Dikarya</taxon>
        <taxon>Basidiomycota</taxon>
        <taxon>Agaricomycotina</taxon>
        <taxon>Agaricomycetes</taxon>
        <taxon>Agaricomycetidae</taxon>
        <taxon>Agaricales</taxon>
        <taxon>Marasmiineae</taxon>
        <taxon>Omphalotaceae</taxon>
        <taxon>Gymnopus</taxon>
    </lineage>
</organism>
<gene>
    <name evidence="3" type="ORF">BT96DRAFT_937694</name>
</gene>
<accession>A0A6A4HVQ0</accession>
<keyword evidence="4" id="KW-1185">Reference proteome</keyword>
<dbReference type="Proteomes" id="UP000799118">
    <property type="component" value="Unassembled WGS sequence"/>
</dbReference>
<feature type="chain" id="PRO_5025559816" evidence="2">
    <location>
        <begin position="19"/>
        <end position="305"/>
    </location>
</feature>
<protein>
    <submittedName>
        <fullName evidence="3">Uncharacterized protein</fullName>
    </submittedName>
</protein>
<feature type="compositionally biased region" description="Low complexity" evidence="1">
    <location>
        <begin position="278"/>
        <end position="288"/>
    </location>
</feature>
<name>A0A6A4HVQ0_9AGAR</name>
<dbReference type="AlphaFoldDB" id="A0A6A4HVQ0"/>
<dbReference type="OrthoDB" id="3044110at2759"/>
<dbReference type="EMBL" id="ML769442">
    <property type="protein sequence ID" value="KAE9401810.1"/>
    <property type="molecule type" value="Genomic_DNA"/>
</dbReference>
<evidence type="ECO:0000313" key="3">
    <source>
        <dbReference type="EMBL" id="KAE9401810.1"/>
    </source>
</evidence>
<evidence type="ECO:0000256" key="1">
    <source>
        <dbReference type="SAM" id="MobiDB-lite"/>
    </source>
</evidence>
<feature type="compositionally biased region" description="Gly residues" evidence="1">
    <location>
        <begin position="268"/>
        <end position="277"/>
    </location>
</feature>